<dbReference type="Pfam" id="PF01035">
    <property type="entry name" value="DNA_binding_1"/>
    <property type="match status" value="1"/>
</dbReference>
<name>A0A6N8IXE7_9BURK</name>
<evidence type="ECO:0000313" key="8">
    <source>
        <dbReference type="EMBL" id="MVQ30740.1"/>
    </source>
</evidence>
<dbReference type="SUPFAM" id="SSF53155">
    <property type="entry name" value="Methylated DNA-protein cysteine methyltransferase domain"/>
    <property type="match status" value="1"/>
</dbReference>
<feature type="domain" description="Methylated-DNA-[protein]-cysteine S-methyltransferase DNA binding" evidence="7">
    <location>
        <begin position="90"/>
        <end position="172"/>
    </location>
</feature>
<dbReference type="SUPFAM" id="SSF46767">
    <property type="entry name" value="Methylated DNA-protein cysteine methyltransferase, C-terminal domain"/>
    <property type="match status" value="1"/>
</dbReference>
<dbReference type="EC" id="2.1.1.63" evidence="8"/>
<evidence type="ECO:0000256" key="6">
    <source>
        <dbReference type="ARBA" id="ARBA00049348"/>
    </source>
</evidence>
<proteinExistence type="predicted"/>
<keyword evidence="9" id="KW-1185">Reference proteome</keyword>
<evidence type="ECO:0000256" key="1">
    <source>
        <dbReference type="ARBA" id="ARBA00001286"/>
    </source>
</evidence>
<dbReference type="NCBIfam" id="TIGR00589">
    <property type="entry name" value="ogt"/>
    <property type="match status" value="1"/>
</dbReference>
<dbReference type="GO" id="GO:0032259">
    <property type="term" value="P:methylation"/>
    <property type="evidence" value="ECO:0007669"/>
    <property type="project" value="UniProtKB-KW"/>
</dbReference>
<dbReference type="PANTHER" id="PTHR10815">
    <property type="entry name" value="METHYLATED-DNA--PROTEIN-CYSTEINE METHYLTRANSFERASE"/>
    <property type="match status" value="1"/>
</dbReference>
<keyword evidence="4" id="KW-0227">DNA damage</keyword>
<evidence type="ECO:0000313" key="9">
    <source>
        <dbReference type="Proteomes" id="UP000469385"/>
    </source>
</evidence>
<dbReference type="Gene3D" id="1.10.10.10">
    <property type="entry name" value="Winged helix-like DNA-binding domain superfamily/Winged helix DNA-binding domain"/>
    <property type="match status" value="1"/>
</dbReference>
<dbReference type="PROSITE" id="PS00374">
    <property type="entry name" value="MGMT"/>
    <property type="match status" value="1"/>
</dbReference>
<comment type="catalytic activity">
    <reaction evidence="6">
        <text>a 6-O-methyl-2'-deoxyguanosine in DNA + L-cysteinyl-[protein] = S-methyl-L-cysteinyl-[protein] + a 2'-deoxyguanosine in DNA</text>
        <dbReference type="Rhea" id="RHEA:24000"/>
        <dbReference type="Rhea" id="RHEA-COMP:10131"/>
        <dbReference type="Rhea" id="RHEA-COMP:10132"/>
        <dbReference type="Rhea" id="RHEA-COMP:11367"/>
        <dbReference type="Rhea" id="RHEA-COMP:11368"/>
        <dbReference type="ChEBI" id="CHEBI:29950"/>
        <dbReference type="ChEBI" id="CHEBI:82612"/>
        <dbReference type="ChEBI" id="CHEBI:85445"/>
        <dbReference type="ChEBI" id="CHEBI:85448"/>
        <dbReference type="EC" id="2.1.1.63"/>
    </reaction>
</comment>
<dbReference type="InterPro" id="IPR036388">
    <property type="entry name" value="WH-like_DNA-bd_sf"/>
</dbReference>
<sequence length="185" mass="19004">MAAAAGCCLVETAIGRVGLAWTADGAIRACQLPETDDAGTLARLRRWTGPVPEAAPPAAVQAIAERLQRALAGRRDALLDVRLDEEGVPAFHHRVYAAARAITPGTVTTYGEMARALGEPGASRAVGQALGHNPFAPIVPCHRILAARGASGGFSAQGGARTKLRLLEIEGAVLGADGPGLFDTP</sequence>
<dbReference type="GO" id="GO:0003908">
    <property type="term" value="F:methylated-DNA-[protein]-cysteine S-methyltransferase activity"/>
    <property type="evidence" value="ECO:0007669"/>
    <property type="project" value="UniProtKB-EC"/>
</dbReference>
<reference evidence="8 9" key="1">
    <citation type="submission" date="2019-12" db="EMBL/GenBank/DDBJ databases">
        <authorList>
            <person name="Huq M.A."/>
        </authorList>
    </citation>
    <scope>NUCLEOTIDE SEQUENCE [LARGE SCALE GENOMIC DNA]</scope>
    <source>
        <strain evidence="8 9">MAH-25</strain>
    </source>
</reference>
<dbReference type="InterPro" id="IPR036631">
    <property type="entry name" value="MGMT_N_sf"/>
</dbReference>
<organism evidence="8 9">
    <name type="scientific">Ramlibacter pinisoli</name>
    <dbReference type="NCBI Taxonomy" id="2682844"/>
    <lineage>
        <taxon>Bacteria</taxon>
        <taxon>Pseudomonadati</taxon>
        <taxon>Pseudomonadota</taxon>
        <taxon>Betaproteobacteria</taxon>
        <taxon>Burkholderiales</taxon>
        <taxon>Comamonadaceae</taxon>
        <taxon>Ramlibacter</taxon>
    </lineage>
</organism>
<dbReference type="RefSeq" id="WP_157398864.1">
    <property type="nucleotide sequence ID" value="NZ_WSEL01000009.1"/>
</dbReference>
<protein>
    <submittedName>
        <fullName evidence="8">Methylated-DNA--[protein]-cysteine S-methyltransferase</fullName>
        <ecNumber evidence="8">2.1.1.63</ecNumber>
    </submittedName>
</protein>
<dbReference type="InterPro" id="IPR036217">
    <property type="entry name" value="MethylDNA_cys_MeTrfase_DNAb"/>
</dbReference>
<dbReference type="CDD" id="cd06445">
    <property type="entry name" value="ATase"/>
    <property type="match status" value="1"/>
</dbReference>
<dbReference type="Proteomes" id="UP000469385">
    <property type="component" value="Unassembled WGS sequence"/>
</dbReference>
<evidence type="ECO:0000256" key="3">
    <source>
        <dbReference type="ARBA" id="ARBA00022679"/>
    </source>
</evidence>
<dbReference type="EMBL" id="WSEL01000009">
    <property type="protein sequence ID" value="MVQ30740.1"/>
    <property type="molecule type" value="Genomic_DNA"/>
</dbReference>
<evidence type="ECO:0000256" key="5">
    <source>
        <dbReference type="ARBA" id="ARBA00023204"/>
    </source>
</evidence>
<evidence type="ECO:0000259" key="7">
    <source>
        <dbReference type="Pfam" id="PF01035"/>
    </source>
</evidence>
<comment type="caution">
    <text evidence="8">The sequence shown here is derived from an EMBL/GenBank/DDBJ whole genome shotgun (WGS) entry which is preliminary data.</text>
</comment>
<dbReference type="InterPro" id="IPR001497">
    <property type="entry name" value="MethylDNA_cys_MeTrfase_AS"/>
</dbReference>
<dbReference type="InterPro" id="IPR014048">
    <property type="entry name" value="MethylDNA_cys_MeTrfase_DNA-bd"/>
</dbReference>
<comment type="catalytic activity">
    <reaction evidence="1">
        <text>a 4-O-methyl-thymidine in DNA + L-cysteinyl-[protein] = a thymidine in DNA + S-methyl-L-cysteinyl-[protein]</text>
        <dbReference type="Rhea" id="RHEA:53428"/>
        <dbReference type="Rhea" id="RHEA-COMP:10131"/>
        <dbReference type="Rhea" id="RHEA-COMP:10132"/>
        <dbReference type="Rhea" id="RHEA-COMP:13555"/>
        <dbReference type="Rhea" id="RHEA-COMP:13556"/>
        <dbReference type="ChEBI" id="CHEBI:29950"/>
        <dbReference type="ChEBI" id="CHEBI:82612"/>
        <dbReference type="ChEBI" id="CHEBI:137386"/>
        <dbReference type="ChEBI" id="CHEBI:137387"/>
        <dbReference type="EC" id="2.1.1.63"/>
    </reaction>
</comment>
<keyword evidence="2 8" id="KW-0489">Methyltransferase</keyword>
<dbReference type="GO" id="GO:0006281">
    <property type="term" value="P:DNA repair"/>
    <property type="evidence" value="ECO:0007669"/>
    <property type="project" value="UniProtKB-KW"/>
</dbReference>
<keyword evidence="3 8" id="KW-0808">Transferase</keyword>
<accession>A0A6N8IXE7</accession>
<dbReference type="PANTHER" id="PTHR10815:SF5">
    <property type="entry name" value="METHYLATED-DNA--PROTEIN-CYSTEINE METHYLTRANSFERASE"/>
    <property type="match status" value="1"/>
</dbReference>
<evidence type="ECO:0000256" key="4">
    <source>
        <dbReference type="ARBA" id="ARBA00022763"/>
    </source>
</evidence>
<evidence type="ECO:0000256" key="2">
    <source>
        <dbReference type="ARBA" id="ARBA00022603"/>
    </source>
</evidence>
<keyword evidence="5" id="KW-0234">DNA repair</keyword>
<dbReference type="AlphaFoldDB" id="A0A6N8IXE7"/>
<gene>
    <name evidence="8" type="ORF">GON04_14865</name>
</gene>